<accession>A0A0L6CI74</accession>
<protein>
    <recommendedName>
        <fullName evidence="3">DUF3500 domain-containing protein</fullName>
    </recommendedName>
</protein>
<dbReference type="PANTHER" id="PTHR37489:SF1">
    <property type="entry name" value="DUF3500 DOMAIN-CONTAINING PROTEIN"/>
    <property type="match status" value="1"/>
</dbReference>
<evidence type="ECO:0000313" key="2">
    <source>
        <dbReference type="Proteomes" id="UP000037397"/>
    </source>
</evidence>
<dbReference type="InterPro" id="IPR021889">
    <property type="entry name" value="DUF3500"/>
</dbReference>
<comment type="caution">
    <text evidence="1">The sequence shown here is derived from an EMBL/GenBank/DDBJ whole genome shotgun (WGS) entry which is preliminary data.</text>
</comment>
<reference evidence="2" key="1">
    <citation type="submission" date="2015-03" db="EMBL/GenBank/DDBJ databases">
        <title>Luteipulveratus halotolerans sp. nov., a novel actinobacterium (Dermacoccaceae) from Sarawak, Malaysia.</title>
        <authorList>
            <person name="Juboi H."/>
            <person name="Basik A."/>
            <person name="Shamsul S.S."/>
            <person name="Arnold P."/>
            <person name="Schmitt E.K."/>
            <person name="Sanglier J.-J."/>
            <person name="Yeo T."/>
        </authorList>
    </citation>
    <scope>NUCLEOTIDE SEQUENCE [LARGE SCALE GENOMIC DNA]</scope>
    <source>
        <strain evidence="2">C296001</strain>
    </source>
</reference>
<dbReference type="STRING" id="1631356.VV01_10550"/>
<dbReference type="PANTHER" id="PTHR37489">
    <property type="entry name" value="DUF3500 DOMAIN-CONTAINING PROTEIN"/>
    <property type="match status" value="1"/>
</dbReference>
<dbReference type="Proteomes" id="UP000037397">
    <property type="component" value="Unassembled WGS sequence"/>
</dbReference>
<dbReference type="RefSeq" id="WP_050669844.1">
    <property type="nucleotide sequence ID" value="NZ_LAIR01000002.1"/>
</dbReference>
<organism evidence="1 2">
    <name type="scientific">Luteipulveratus halotolerans</name>
    <dbReference type="NCBI Taxonomy" id="1631356"/>
    <lineage>
        <taxon>Bacteria</taxon>
        <taxon>Bacillati</taxon>
        <taxon>Actinomycetota</taxon>
        <taxon>Actinomycetes</taxon>
        <taxon>Micrococcales</taxon>
        <taxon>Dermacoccaceae</taxon>
        <taxon>Luteipulveratus</taxon>
    </lineage>
</organism>
<name>A0A0L6CI74_9MICO</name>
<dbReference type="AlphaFoldDB" id="A0A0L6CI74"/>
<sequence>MSDRDVVESMSELVAALMTSLSSQQRAQVAGALDDPRLREWTYLPGDRPGLPLADLDAEQHALALRLVASTESAAAAGRAVGAIETERVRRTLAAGVEPPAGSDRYWLRVLGTPGEQPWGWRINGHHLAVHVVVAAGECSVTPQFVGAEPAVLPDDSPWPGRRLLGAEEDLARDLLDALEPDRRAQAVAGDRAPADILTGADPVADPSVLPAGLARGDMEPSQQARLDDLVRRYLARAPDSRARAAWTAAEGAGLDRIRFGWAGSVEPGVGRYYCIHGPTLLIEYDNTQDDANHAHSVWRDVTHDWGGDLLRRHRAEQH</sequence>
<dbReference type="EMBL" id="LAIR01000002">
    <property type="protein sequence ID" value="KNX37487.1"/>
    <property type="molecule type" value="Genomic_DNA"/>
</dbReference>
<keyword evidence="2" id="KW-1185">Reference proteome</keyword>
<dbReference type="PATRIC" id="fig|1631356.3.peg.2060"/>
<evidence type="ECO:0008006" key="3">
    <source>
        <dbReference type="Google" id="ProtNLM"/>
    </source>
</evidence>
<evidence type="ECO:0000313" key="1">
    <source>
        <dbReference type="EMBL" id="KNX37487.1"/>
    </source>
</evidence>
<dbReference type="Pfam" id="PF12006">
    <property type="entry name" value="DUF3500"/>
    <property type="match status" value="1"/>
</dbReference>
<gene>
    <name evidence="1" type="ORF">VV01_10550</name>
</gene>
<proteinExistence type="predicted"/>